<organism evidence="1 2">
    <name type="scientific">Anabarilius grahami</name>
    <name type="common">Kanglang fish</name>
    <name type="synonym">Barilius grahami</name>
    <dbReference type="NCBI Taxonomy" id="495550"/>
    <lineage>
        <taxon>Eukaryota</taxon>
        <taxon>Metazoa</taxon>
        <taxon>Chordata</taxon>
        <taxon>Craniata</taxon>
        <taxon>Vertebrata</taxon>
        <taxon>Euteleostomi</taxon>
        <taxon>Actinopterygii</taxon>
        <taxon>Neopterygii</taxon>
        <taxon>Teleostei</taxon>
        <taxon>Ostariophysi</taxon>
        <taxon>Cypriniformes</taxon>
        <taxon>Xenocyprididae</taxon>
        <taxon>Xenocypridinae</taxon>
        <taxon>Xenocypridinae incertae sedis</taxon>
        <taxon>Anabarilius</taxon>
    </lineage>
</organism>
<evidence type="ECO:0000313" key="2">
    <source>
        <dbReference type="Proteomes" id="UP000281406"/>
    </source>
</evidence>
<comment type="caution">
    <text evidence="1">The sequence shown here is derived from an EMBL/GenBank/DDBJ whole genome shotgun (WGS) entry which is preliminary data.</text>
</comment>
<dbReference type="Proteomes" id="UP000281406">
    <property type="component" value="Unassembled WGS sequence"/>
</dbReference>
<dbReference type="AlphaFoldDB" id="A0A3N0Z6P6"/>
<keyword evidence="2" id="KW-1185">Reference proteome</keyword>
<gene>
    <name evidence="1" type="ORF">DPX16_2478</name>
</gene>
<proteinExistence type="predicted"/>
<evidence type="ECO:0000313" key="1">
    <source>
        <dbReference type="EMBL" id="ROL53962.1"/>
    </source>
</evidence>
<accession>A0A3N0Z6P6</accession>
<dbReference type="EMBL" id="RJVU01007076">
    <property type="protein sequence ID" value="ROL53962.1"/>
    <property type="molecule type" value="Genomic_DNA"/>
</dbReference>
<sequence>MEFIKEESEDVKIEETFRVKHEETEAQTGLVQEVFFLPSKRGLDVVLTSLSDGVGRFVCVSPPRSNQNVANLCPLLRTERGPAINWALECAAHYIGIPIRLCYTCNPRSLKERMETSRPVATAAVPLMGCRVTNFGSAPK</sequence>
<protein>
    <submittedName>
        <fullName evidence="1">Uncharacterized protein</fullName>
    </submittedName>
</protein>
<name>A0A3N0Z6P6_ANAGA</name>
<reference evidence="1 2" key="1">
    <citation type="submission" date="2018-10" db="EMBL/GenBank/DDBJ databases">
        <title>Genome assembly for a Yunnan-Guizhou Plateau 3E fish, Anabarilius grahami (Regan), and its evolutionary and genetic applications.</title>
        <authorList>
            <person name="Jiang W."/>
        </authorList>
    </citation>
    <scope>NUCLEOTIDE SEQUENCE [LARGE SCALE GENOMIC DNA]</scope>
    <source>
        <strain evidence="1">AG-KIZ</strain>
        <tissue evidence="1">Muscle</tissue>
    </source>
</reference>